<sequence>MAIGRWFLVYLRFPSTINTIHSTRATRTRQAIAKTPRALSVRVHLAALTGALSRKYLSSSECNATLEGEPTPSLGPLLGGWVSSKIRNIDHISSDSPNPSQATEGDFCLLDPGAARLLVDPAMRGVGECGKAETPSKLCIDGVKE</sequence>
<keyword evidence="2" id="KW-1185">Reference proteome</keyword>
<dbReference type="Proteomes" id="UP000284706">
    <property type="component" value="Unassembled WGS sequence"/>
</dbReference>
<dbReference type="InParanoid" id="A0A409W3J2"/>
<gene>
    <name evidence="1" type="ORF">CVT26_014664</name>
</gene>
<protein>
    <submittedName>
        <fullName evidence="1">Uncharacterized protein</fullName>
    </submittedName>
</protein>
<dbReference type="EMBL" id="NHYE01005426">
    <property type="protein sequence ID" value="PPQ73046.1"/>
    <property type="molecule type" value="Genomic_DNA"/>
</dbReference>
<proteinExistence type="predicted"/>
<name>A0A409W3J2_9AGAR</name>
<comment type="caution">
    <text evidence="1">The sequence shown here is derived from an EMBL/GenBank/DDBJ whole genome shotgun (WGS) entry which is preliminary data.</text>
</comment>
<organism evidence="1 2">
    <name type="scientific">Gymnopilus dilepis</name>
    <dbReference type="NCBI Taxonomy" id="231916"/>
    <lineage>
        <taxon>Eukaryota</taxon>
        <taxon>Fungi</taxon>
        <taxon>Dikarya</taxon>
        <taxon>Basidiomycota</taxon>
        <taxon>Agaricomycotina</taxon>
        <taxon>Agaricomycetes</taxon>
        <taxon>Agaricomycetidae</taxon>
        <taxon>Agaricales</taxon>
        <taxon>Agaricineae</taxon>
        <taxon>Hymenogastraceae</taxon>
        <taxon>Gymnopilus</taxon>
    </lineage>
</organism>
<evidence type="ECO:0000313" key="1">
    <source>
        <dbReference type="EMBL" id="PPQ73046.1"/>
    </source>
</evidence>
<accession>A0A409W3J2</accession>
<reference evidence="1 2" key="1">
    <citation type="journal article" date="2018" name="Evol. Lett.">
        <title>Horizontal gene cluster transfer increased hallucinogenic mushroom diversity.</title>
        <authorList>
            <person name="Reynolds H.T."/>
            <person name="Vijayakumar V."/>
            <person name="Gluck-Thaler E."/>
            <person name="Korotkin H.B."/>
            <person name="Matheny P.B."/>
            <person name="Slot J.C."/>
        </authorList>
    </citation>
    <scope>NUCLEOTIDE SEQUENCE [LARGE SCALE GENOMIC DNA]</scope>
    <source>
        <strain evidence="1 2">SRW20</strain>
    </source>
</reference>
<dbReference type="AlphaFoldDB" id="A0A409W3J2"/>
<evidence type="ECO:0000313" key="2">
    <source>
        <dbReference type="Proteomes" id="UP000284706"/>
    </source>
</evidence>